<dbReference type="AlphaFoldDB" id="A0A9Q6ACQ4"/>
<evidence type="ECO:0000313" key="2">
    <source>
        <dbReference type="Proteomes" id="UP000234803"/>
    </source>
</evidence>
<sequence length="59" mass="6818">MVENDFKLESQLKEGWALLKRFSGFNRVVIMENGSDSLELLEPFVLDVQYIFRLKVPAG</sequence>
<gene>
    <name evidence="1" type="ORF">CUU63_02655</name>
</gene>
<protein>
    <submittedName>
        <fullName evidence="1">Uncharacterized protein</fullName>
    </submittedName>
</protein>
<proteinExistence type="predicted"/>
<reference evidence="1 2" key="1">
    <citation type="submission" date="2017-12" db="EMBL/GenBank/DDBJ databases">
        <title>Comparative Functional Genomics of Dry Heat Resistant strains isolated from the Viking Spacecraft.</title>
        <authorList>
            <person name="Seuylemezian A."/>
            <person name="Cooper K."/>
            <person name="Vaishampayan P."/>
        </authorList>
    </citation>
    <scope>NUCLEOTIDE SEQUENCE [LARGE SCALE GENOMIC DNA]</scope>
    <source>
        <strain evidence="1 2">V48-19</strain>
    </source>
</reference>
<accession>A0A9Q6ACQ4</accession>
<evidence type="ECO:0000313" key="1">
    <source>
        <dbReference type="EMBL" id="PLS10215.1"/>
    </source>
</evidence>
<organism evidence="1 2">
    <name type="scientific">Bacillus halotolerans</name>
    <dbReference type="NCBI Taxonomy" id="260554"/>
    <lineage>
        <taxon>Bacteria</taxon>
        <taxon>Bacillati</taxon>
        <taxon>Bacillota</taxon>
        <taxon>Bacilli</taxon>
        <taxon>Bacillales</taxon>
        <taxon>Bacillaceae</taxon>
        <taxon>Bacillus</taxon>
    </lineage>
</organism>
<dbReference type="Proteomes" id="UP000234803">
    <property type="component" value="Unassembled WGS sequence"/>
</dbReference>
<dbReference type="EMBL" id="PGUV01000001">
    <property type="protein sequence ID" value="PLS10215.1"/>
    <property type="molecule type" value="Genomic_DNA"/>
</dbReference>
<name>A0A9Q6ACQ4_9BACI</name>
<comment type="caution">
    <text evidence="1">The sequence shown here is derived from an EMBL/GenBank/DDBJ whole genome shotgun (WGS) entry which is preliminary data.</text>
</comment>